<keyword evidence="3" id="KW-0472">Membrane</keyword>
<evidence type="ECO:0000259" key="8">
    <source>
        <dbReference type="PROSITE" id="PS50035"/>
    </source>
</evidence>
<name>A0A097IVQ1_9POXV</name>
<dbReference type="PANTHER" id="PTHR10185">
    <property type="entry name" value="PHOSPHOLIPASE D - RELATED"/>
    <property type="match status" value="1"/>
</dbReference>
<proteinExistence type="predicted"/>
<evidence type="ECO:0000313" key="10">
    <source>
        <dbReference type="Proteomes" id="UP000121784"/>
    </source>
</evidence>
<dbReference type="CDD" id="cd09107">
    <property type="entry name" value="PLDc_vPLD3_4_5_like_2"/>
    <property type="match status" value="1"/>
</dbReference>
<evidence type="ECO:0000256" key="5">
    <source>
        <dbReference type="ARBA" id="ARBA00023288"/>
    </source>
</evidence>
<evidence type="ECO:0000256" key="2">
    <source>
        <dbReference type="ARBA" id="ARBA00022879"/>
    </source>
</evidence>
<dbReference type="GO" id="GO:0044167">
    <property type="term" value="C:host cell endoplasmic reticulum membrane"/>
    <property type="evidence" value="ECO:0007669"/>
    <property type="project" value="UniProtKB-SubCell"/>
</dbReference>
<feature type="domain" description="PLD phosphodiesterase" evidence="8">
    <location>
        <begin position="305"/>
        <end position="332"/>
    </location>
</feature>
<evidence type="ECO:0000256" key="7">
    <source>
        <dbReference type="ARBA" id="ARBA00037826"/>
    </source>
</evidence>
<sequence>MWSLFSKVPNGAGCKIVETIPLNSEIISQHMSTYECFNEIIKSAKKNINIVSFSCNLKTSEYGKNIMNNLINVVKKGINVTIMVDYQSYNRDEEDLTSAGVNYIKMKMCYDKPGVVLGSFWVSDNTRCYIGNASLTGGSISTIKTLGIYSEYPPLAYDLQQRFNTFKSFDKDKRWYNMCSYGVCIPLSTKYHINNPIGGVFFSDSPDRILGCSRTLDSDVILSKIMNAKNTIDIELLSLVPVVRDDNKVTFWPDIYNEIISAVINRGVKVRLLIGSWDKNDIYSISSIKSLQMMCSNNDLEVKLFHEKNNTKLMIVDNNFAHITSANFDGTHYTHHGFVSFNTIDSYLVQELLCIFNRDWNDKKNIFMT</sequence>
<keyword evidence="4" id="KW-1038">Host endoplasmic reticulum</keyword>
<dbReference type="GO" id="GO:0019031">
    <property type="term" value="C:viral envelope"/>
    <property type="evidence" value="ECO:0007669"/>
    <property type="project" value="UniProtKB-KW"/>
</dbReference>
<dbReference type="InterPro" id="IPR001736">
    <property type="entry name" value="PLipase_D/transphosphatidylase"/>
</dbReference>
<dbReference type="GO" id="GO:0003824">
    <property type="term" value="F:catalytic activity"/>
    <property type="evidence" value="ECO:0007669"/>
    <property type="project" value="InterPro"/>
</dbReference>
<evidence type="ECO:0000313" key="9">
    <source>
        <dbReference type="EMBL" id="AIT70659.1"/>
    </source>
</evidence>
<evidence type="ECO:0000256" key="1">
    <source>
        <dbReference type="ARBA" id="ARBA00022870"/>
    </source>
</evidence>
<reference evidence="9 10" key="1">
    <citation type="submission" date="2014-09" db="EMBL/GenBank/DDBJ databases">
        <title>Complete Genome Sequence of the Embu Virus Strain SPAn 880.</title>
        <authorList>
            <person name="Ibrahim M.S."/>
            <person name="Antwerpen M.H."/>
            <person name="Georgi E."/>
            <person name="Vette P."/>
            <person name="Zoeller G."/>
            <person name="Meyer H."/>
        </authorList>
    </citation>
    <scope>NUCLEOTIDE SEQUENCE [LARGE SCALE GENOMIC DNA]</scope>
    <source>
        <strain evidence="9">SPAn880</strain>
    </source>
</reference>
<dbReference type="InterPro" id="IPR032803">
    <property type="entry name" value="PLDc_3"/>
</dbReference>
<dbReference type="EMBL" id="KM595078">
    <property type="protein sequence ID" value="AIT70659.1"/>
    <property type="molecule type" value="Genomic_DNA"/>
</dbReference>
<dbReference type="Pfam" id="PF13918">
    <property type="entry name" value="PLDc_3"/>
    <property type="match status" value="1"/>
</dbReference>
<keyword evidence="1" id="KW-1043">Host membrane</keyword>
<evidence type="ECO:0000256" key="6">
    <source>
        <dbReference type="ARBA" id="ARBA00037799"/>
    </source>
</evidence>
<dbReference type="PROSITE" id="PS50035">
    <property type="entry name" value="PLD"/>
    <property type="match status" value="1"/>
</dbReference>
<evidence type="ECO:0000256" key="3">
    <source>
        <dbReference type="ARBA" id="ARBA00023136"/>
    </source>
</evidence>
<protein>
    <submittedName>
        <fullName evidence="9">Palmitylated EV envelope protein</fullName>
    </submittedName>
</protein>
<gene>
    <name evidence="9" type="primary">44</name>
</gene>
<dbReference type="PANTHER" id="PTHR10185:SF17">
    <property type="entry name" value="GM01519P-RELATED"/>
    <property type="match status" value="1"/>
</dbReference>
<keyword evidence="5" id="KW-0449">Lipoprotein</keyword>
<keyword evidence="2 9" id="KW-0261">Viral envelope protein</keyword>
<dbReference type="SUPFAM" id="SSF56024">
    <property type="entry name" value="Phospholipase D/nuclease"/>
    <property type="match status" value="2"/>
</dbReference>
<comment type="subcellular location">
    <subcellularLocation>
        <location evidence="6">Host endoplasmic reticulum membrane</location>
        <topology evidence="6">Lipid-anchor</topology>
        <orientation evidence="6">Cytoplasmic side</orientation>
    </subcellularLocation>
    <subcellularLocation>
        <location evidence="7">Virion membrane</location>
        <topology evidence="7">Lipid-anchor</topology>
    </subcellularLocation>
</comment>
<dbReference type="Proteomes" id="UP000121784">
    <property type="component" value="Segment"/>
</dbReference>
<dbReference type="Pfam" id="PF00614">
    <property type="entry name" value="PLDc"/>
    <property type="match status" value="1"/>
</dbReference>
<accession>A0A097IVQ1</accession>
<dbReference type="GO" id="GO:0055036">
    <property type="term" value="C:virion membrane"/>
    <property type="evidence" value="ECO:0007669"/>
    <property type="project" value="UniProtKB-SubCell"/>
</dbReference>
<keyword evidence="2 9" id="KW-0946">Virion</keyword>
<dbReference type="InterPro" id="IPR050874">
    <property type="entry name" value="Diverse_PLD-related"/>
</dbReference>
<dbReference type="SMART" id="SM00155">
    <property type="entry name" value="PLDc"/>
    <property type="match status" value="2"/>
</dbReference>
<organism evidence="9 10">
    <name type="scientific">Cotia virus</name>
    <dbReference type="NCBI Taxonomy" id="39444"/>
    <lineage>
        <taxon>Viruses</taxon>
        <taxon>Varidnaviria</taxon>
        <taxon>Bamfordvirae</taxon>
        <taxon>Nucleocytoviricota</taxon>
        <taxon>Pokkesviricetes</taxon>
        <taxon>Chitovirales</taxon>
        <taxon>Poxviridae</taxon>
        <taxon>Chordopoxvirinae</taxon>
        <taxon>Oryzopoxvirus</taxon>
        <taxon>Oryzopoxvirus cotia</taxon>
    </lineage>
</organism>
<dbReference type="Gene3D" id="3.30.870.10">
    <property type="entry name" value="Endonuclease Chain A"/>
    <property type="match status" value="2"/>
</dbReference>
<evidence type="ECO:0000256" key="4">
    <source>
        <dbReference type="ARBA" id="ARBA00023184"/>
    </source>
</evidence>